<dbReference type="InterPro" id="IPR027039">
    <property type="entry name" value="Crtac1"/>
</dbReference>
<gene>
    <name evidence="4" type="ORF">A4R26_09940</name>
</gene>
<evidence type="ECO:0000313" key="4">
    <source>
        <dbReference type="EMBL" id="OQP45848.1"/>
    </source>
</evidence>
<evidence type="ECO:0000256" key="2">
    <source>
        <dbReference type="SAM" id="SignalP"/>
    </source>
</evidence>
<dbReference type="Pfam" id="PF07593">
    <property type="entry name" value="UnbV_ASPIC"/>
    <property type="match status" value="1"/>
</dbReference>
<dbReference type="Proteomes" id="UP000192276">
    <property type="component" value="Unassembled WGS sequence"/>
</dbReference>
<feature type="domain" description="ASPIC/UnbV" evidence="3">
    <location>
        <begin position="538"/>
        <end position="595"/>
    </location>
</feature>
<protein>
    <recommendedName>
        <fullName evidence="3">ASPIC/UnbV domain-containing protein</fullName>
    </recommendedName>
</protein>
<organism evidence="4 5">
    <name type="scientific">Niastella populi</name>
    <dbReference type="NCBI Taxonomy" id="550983"/>
    <lineage>
        <taxon>Bacteria</taxon>
        <taxon>Pseudomonadati</taxon>
        <taxon>Bacteroidota</taxon>
        <taxon>Chitinophagia</taxon>
        <taxon>Chitinophagales</taxon>
        <taxon>Chitinophagaceae</taxon>
        <taxon>Niastella</taxon>
    </lineage>
</organism>
<dbReference type="STRING" id="550983.A4R26_09940"/>
<dbReference type="EMBL" id="LWBP01000254">
    <property type="protein sequence ID" value="OQP45848.1"/>
    <property type="molecule type" value="Genomic_DNA"/>
</dbReference>
<dbReference type="Pfam" id="PF13517">
    <property type="entry name" value="FG-GAP_3"/>
    <property type="match status" value="4"/>
</dbReference>
<dbReference type="OrthoDB" id="600363at2"/>
<dbReference type="PANTHER" id="PTHR16026">
    <property type="entry name" value="CARTILAGE ACIDIC PROTEIN 1"/>
    <property type="match status" value="1"/>
</dbReference>
<accession>A0A1V9EI85</accession>
<evidence type="ECO:0000256" key="1">
    <source>
        <dbReference type="ARBA" id="ARBA00022729"/>
    </source>
</evidence>
<dbReference type="SUPFAM" id="SSF69318">
    <property type="entry name" value="Integrin alpha N-terminal domain"/>
    <property type="match status" value="3"/>
</dbReference>
<dbReference type="AlphaFoldDB" id="A0A1V9EI85"/>
<sequence length="1115" mass="124761">MILSRQWAGLCLMMLALHINFACNNEEKQAPLFEVLDSSSTGLQFANTLTPTDSFNIFHYMYFYNGAGVGAADFNNDGLTDLFFASSQAGNKLYLNEGKLHFKDVSAAAGLPNDHGWSTGVSIVDINNDGLQDIYVCRVGNYGRLKGHNQFLICTGIDKNGLPHYTDRAKELGLGFSGLSTQAAFLDYDLDGDLDMYLLNHSVHENGTFQPRNEFMGTYHPLSGDRLFRNEGTDAASPRFTDVTKDAQINSSAIGYGLGIAVSDIDLDGYPDIYIGNDFHENDYLYLNQRNGTFRDDLSRCVMHTSQYTMGVDIADVNNDGFPEIITMDMLPADPYILKRSLGEDAWDIYNLKLKNGYSYQYTRNNLQLNGRNGSFSEVGLYSGVYATDWSWAALWMDFDNDGLKDLFVSNGIPKRMNDIDYINYISNEEIQNKLRADKINEKDMALIDKFPQIKIPNKFFKNNGDLAFADIEKQVGDNKSTYSNGAVYADLDNDGDLDVVVNNINEPALVYENKSNDKHDKPYIDLTLKGPPNNINGIGAKAVLFANGRIKLYEKQGVHGFMSAMEIPLHIGLNKTKIDSAFLVWPDNTWQPINIPAGSSQIKMTWQKGLPAFDYHKITSYTKNSTLHLTNITDSVRLQYLHIENHFPEFDREPLMPHMLSTEGPALAVGDMNNDGLQDVFIGSSKWQHSGLFLQKAGGTFYRTSQPALGADSTFEDVDACIADVNKDGFNDLIVASGGNEFYGHDEHLLPRVYLNNGKGLFARLPNAFTGIYETVSCIVPADFNKDGYVDLFVGGRARPWAYGEIPKSYLLQNDGTGKFKDVTAAHAKELSNAGFVTRAVWTDLDKDGDNDLVCSFEWGGIDAWINNNGRFTRKALTDKKGWWNFVTPCDVDNDGDIDLIAGNLGANSRLKASDKEPVRLYYNDFDENGKKEQVVTYYVQGREIPFANKAELEKKMPVLKKDFLYAGDFAKARLNQLFASAKVDPDDAFVANYFYNAILINDGHMQFEVQPLPWQAQLTGYRDAMVVNANNDSLPDLLLGGNFYDNNVEMGRYDADWGTILLNRGRGRFDVEQTNGIKAEGQVRRIQQINIGNRNAYILARNNDSVMVVQFSK</sequence>
<keyword evidence="1 2" id="KW-0732">Signal</keyword>
<dbReference type="PANTHER" id="PTHR16026:SF0">
    <property type="entry name" value="CARTILAGE ACIDIC PROTEIN 1"/>
    <property type="match status" value="1"/>
</dbReference>
<comment type="caution">
    <text evidence="4">The sequence shown here is derived from an EMBL/GenBank/DDBJ whole genome shotgun (WGS) entry which is preliminary data.</text>
</comment>
<reference evidence="5" key="1">
    <citation type="submission" date="2016-04" db="EMBL/GenBank/DDBJ databases">
        <authorList>
            <person name="Chen L."/>
            <person name="Zhuang W."/>
            <person name="Wang G."/>
        </authorList>
    </citation>
    <scope>NUCLEOTIDE SEQUENCE [LARGE SCALE GENOMIC DNA]</scope>
    <source>
        <strain evidence="5">208</strain>
    </source>
</reference>
<dbReference type="InterPro" id="IPR013517">
    <property type="entry name" value="FG-GAP"/>
</dbReference>
<dbReference type="Gene3D" id="2.130.10.130">
    <property type="entry name" value="Integrin alpha, N-terminal"/>
    <property type="match status" value="4"/>
</dbReference>
<evidence type="ECO:0000313" key="5">
    <source>
        <dbReference type="Proteomes" id="UP000192276"/>
    </source>
</evidence>
<evidence type="ECO:0000259" key="3">
    <source>
        <dbReference type="Pfam" id="PF07593"/>
    </source>
</evidence>
<dbReference type="InterPro" id="IPR028994">
    <property type="entry name" value="Integrin_alpha_N"/>
</dbReference>
<keyword evidence="5" id="KW-1185">Reference proteome</keyword>
<name>A0A1V9EI85_9BACT</name>
<feature type="signal peptide" evidence="2">
    <location>
        <begin position="1"/>
        <end position="22"/>
    </location>
</feature>
<feature type="chain" id="PRO_5013365823" description="ASPIC/UnbV domain-containing protein" evidence="2">
    <location>
        <begin position="23"/>
        <end position="1115"/>
    </location>
</feature>
<dbReference type="InterPro" id="IPR011519">
    <property type="entry name" value="UnbV_ASPIC"/>
</dbReference>
<proteinExistence type="predicted"/>